<dbReference type="SUPFAM" id="SSF53300">
    <property type="entry name" value="vWA-like"/>
    <property type="match status" value="1"/>
</dbReference>
<evidence type="ECO:0000259" key="6">
    <source>
        <dbReference type="PROSITE" id="PS50234"/>
    </source>
</evidence>
<keyword evidence="2 5" id="KW-0812">Transmembrane</keyword>
<feature type="transmembrane region" description="Helical" evidence="5">
    <location>
        <begin position="55"/>
        <end position="74"/>
    </location>
</feature>
<dbReference type="PROSITE" id="PS50234">
    <property type="entry name" value="VWFA"/>
    <property type="match status" value="1"/>
</dbReference>
<dbReference type="InterPro" id="IPR036465">
    <property type="entry name" value="vWFA_dom_sf"/>
</dbReference>
<dbReference type="Gene3D" id="3.40.50.410">
    <property type="entry name" value="von Willebrand factor, type A domain"/>
    <property type="match status" value="1"/>
</dbReference>
<evidence type="ECO:0000313" key="8">
    <source>
        <dbReference type="Proteomes" id="UP000740413"/>
    </source>
</evidence>
<accession>A0ABS5WA81</accession>
<dbReference type="RefSeq" id="WP_214610379.1">
    <property type="nucleotide sequence ID" value="NZ_JACATN010000001.1"/>
</dbReference>
<dbReference type="EMBL" id="JACATN010000001">
    <property type="protein sequence ID" value="MBT2160124.1"/>
    <property type="molecule type" value="Genomic_DNA"/>
</dbReference>
<protein>
    <submittedName>
        <fullName evidence="7">VWA domain-containing protein</fullName>
    </submittedName>
</protein>
<dbReference type="InterPro" id="IPR050768">
    <property type="entry name" value="UPF0353/GerABKA_families"/>
</dbReference>
<organism evidence="7 8">
    <name type="scientific">Zobellia barbeyronii</name>
    <dbReference type="NCBI Taxonomy" id="2748009"/>
    <lineage>
        <taxon>Bacteria</taxon>
        <taxon>Pseudomonadati</taxon>
        <taxon>Bacteroidota</taxon>
        <taxon>Flavobacteriia</taxon>
        <taxon>Flavobacteriales</taxon>
        <taxon>Flavobacteriaceae</taxon>
        <taxon>Zobellia</taxon>
    </lineage>
</organism>
<keyword evidence="3 5" id="KW-1133">Transmembrane helix</keyword>
<dbReference type="PANTHER" id="PTHR22550">
    <property type="entry name" value="SPORE GERMINATION PROTEIN"/>
    <property type="match status" value="1"/>
</dbReference>
<reference evidence="8" key="1">
    <citation type="submission" date="2023-07" db="EMBL/GenBank/DDBJ databases">
        <title>Zobellia barbeyronii sp. nov., a new marine flavobacterium, isolated from green and red algae.</title>
        <authorList>
            <person name="Nedashkovskaya O.I."/>
            <person name="Otstavnykh N."/>
            <person name="Zhukova N."/>
            <person name="Guzev K."/>
            <person name="Chausova V."/>
            <person name="Tekutyeva L."/>
            <person name="Mikhailov V."/>
            <person name="Isaeva M."/>
        </authorList>
    </citation>
    <scope>NUCLEOTIDE SEQUENCE [LARGE SCALE GENOMIC DNA]</scope>
    <source>
        <strain evidence="8">KMM 6746</strain>
    </source>
</reference>
<gene>
    <name evidence="7" type="ORF">HW347_02540</name>
</gene>
<comment type="caution">
    <text evidence="7">The sequence shown here is derived from an EMBL/GenBank/DDBJ whole genome shotgun (WGS) entry which is preliminary data.</text>
</comment>
<feature type="domain" description="VWFA" evidence="6">
    <location>
        <begin position="91"/>
        <end position="294"/>
    </location>
</feature>
<dbReference type="Pfam" id="PF00092">
    <property type="entry name" value="VWA"/>
    <property type="match status" value="1"/>
</dbReference>
<dbReference type="Proteomes" id="UP000740413">
    <property type="component" value="Unassembled WGS sequence"/>
</dbReference>
<keyword evidence="4 5" id="KW-0472">Membrane</keyword>
<dbReference type="SMART" id="SM00327">
    <property type="entry name" value="VWA"/>
    <property type="match status" value="1"/>
</dbReference>
<name>A0ABS5WA81_9FLAO</name>
<evidence type="ECO:0000256" key="4">
    <source>
        <dbReference type="ARBA" id="ARBA00023136"/>
    </source>
</evidence>
<dbReference type="InterPro" id="IPR002035">
    <property type="entry name" value="VWF_A"/>
</dbReference>
<keyword evidence="1" id="KW-1003">Cell membrane</keyword>
<keyword evidence="8" id="KW-1185">Reference proteome</keyword>
<dbReference type="PANTHER" id="PTHR22550:SF5">
    <property type="entry name" value="LEUCINE ZIPPER PROTEIN 4"/>
    <property type="match status" value="1"/>
</dbReference>
<feature type="transmembrane region" description="Helical" evidence="5">
    <location>
        <begin position="311"/>
        <end position="329"/>
    </location>
</feature>
<evidence type="ECO:0000313" key="7">
    <source>
        <dbReference type="EMBL" id="MBT2160124.1"/>
    </source>
</evidence>
<feature type="transmembrane region" description="Helical" evidence="5">
    <location>
        <begin position="6"/>
        <end position="26"/>
    </location>
</feature>
<evidence type="ECO:0000256" key="1">
    <source>
        <dbReference type="ARBA" id="ARBA00022475"/>
    </source>
</evidence>
<proteinExistence type="predicted"/>
<evidence type="ECO:0000256" key="5">
    <source>
        <dbReference type="SAM" id="Phobius"/>
    </source>
</evidence>
<evidence type="ECO:0000256" key="3">
    <source>
        <dbReference type="ARBA" id="ARBA00022989"/>
    </source>
</evidence>
<evidence type="ECO:0000256" key="2">
    <source>
        <dbReference type="ARBA" id="ARBA00022692"/>
    </source>
</evidence>
<sequence>MIQLDEKIYFYLLAIIPVIIVLFALLQIWKKRTQKKFAETSLLRRLSPDKSNFKSSLKLLFFLLGITFLTLGLVNPKIGTKLETVKREGVDVVFAVDVSKSMLAEDIAPNRLEKAKRLVSEIINQLASDRIGIIAYAGQAFPQLPITTDYGAAKMFLQSMNTDMLTSQGTAINEAINLATTYYNDEEQTNRVLFIISDGEDHSEGDTKDAVEKALEEGIQIFTIGVGKPKGAPIPIKRNGVVESLKKDSQGEVVITKLNEDVLIDIADDGNGEYIDGSNTEAAVERIKELLQQMDKKEFEAKQFAEFKDQFQWFLGIGLLFLLLDIFVLDKRTKWLKKLNLFNEKEIE</sequence>